<sequence length="245" mass="28352">MYKKLIFLMLLPGFSLCAYSESQWNNNITVYEYNPIELRYDPALPEYAPYPKNKNELASLMNSAERGNLTSRYTLFSFYYNNCYHLQQLSGNTGISEHCNTAVYYLEALLSSDPENPLALFHYGFILSHAYGKEKDMKNAITYYEKACHIGRNRLISACDFVFSAFLNGEENIDKDIDKAREHVATVAGYGNKKYQKYIDNWDYILFRINTEKEVNNCIESGGNTAECIKSGNNKMKKYNVKYEK</sequence>
<dbReference type="Gene3D" id="1.25.40.10">
    <property type="entry name" value="Tetratricopeptide repeat domain"/>
    <property type="match status" value="1"/>
</dbReference>
<dbReference type="SUPFAM" id="SSF81901">
    <property type="entry name" value="HCP-like"/>
    <property type="match status" value="1"/>
</dbReference>
<dbReference type="Proteomes" id="UP000865968">
    <property type="component" value="Unassembled WGS sequence"/>
</dbReference>
<reference evidence="2" key="2">
    <citation type="submission" date="2020-10" db="EMBL/GenBank/DDBJ databases">
        <authorList>
            <consortium name="NCBI Pathogen Detection Project"/>
        </authorList>
    </citation>
    <scope>NUCLEOTIDE SEQUENCE</scope>
    <source>
        <strain evidence="2">Morganella morganii ARLG-3209</strain>
    </source>
</reference>
<proteinExistence type="predicted"/>
<organism evidence="2 3">
    <name type="scientific">Morganella morganii</name>
    <name type="common">Proteus morganii</name>
    <dbReference type="NCBI Taxonomy" id="582"/>
    <lineage>
        <taxon>Bacteria</taxon>
        <taxon>Pseudomonadati</taxon>
        <taxon>Pseudomonadota</taxon>
        <taxon>Gammaproteobacteria</taxon>
        <taxon>Enterobacterales</taxon>
        <taxon>Morganellaceae</taxon>
        <taxon>Morganella</taxon>
    </lineage>
</organism>
<accession>A0AAN5RZQ4</accession>
<dbReference type="SMART" id="SM00671">
    <property type="entry name" value="SEL1"/>
    <property type="match status" value="1"/>
</dbReference>
<feature type="chain" id="PRO_5042861461" evidence="1">
    <location>
        <begin position="21"/>
        <end position="245"/>
    </location>
</feature>
<dbReference type="EMBL" id="DACSWI010000003">
    <property type="protein sequence ID" value="HAT3808645.1"/>
    <property type="molecule type" value="Genomic_DNA"/>
</dbReference>
<name>A0AAN5RZQ4_MORMO</name>
<evidence type="ECO:0000256" key="1">
    <source>
        <dbReference type="SAM" id="SignalP"/>
    </source>
</evidence>
<protein>
    <submittedName>
        <fullName evidence="2">Sel1 repeat family protein</fullName>
    </submittedName>
</protein>
<gene>
    <name evidence="2" type="ORF">I8608_001469</name>
</gene>
<comment type="caution">
    <text evidence="2">The sequence shown here is derived from an EMBL/GenBank/DDBJ whole genome shotgun (WGS) entry which is preliminary data.</text>
</comment>
<reference evidence="2" key="1">
    <citation type="journal article" date="2018" name="Genome Biol.">
        <title>SKESA: strategic k-mer extension for scrupulous assemblies.</title>
        <authorList>
            <person name="Souvorov A."/>
            <person name="Agarwala R."/>
            <person name="Lipman D.J."/>
        </authorList>
    </citation>
    <scope>NUCLEOTIDE SEQUENCE</scope>
    <source>
        <strain evidence="2">Morganella morganii ARLG-3209</strain>
    </source>
</reference>
<feature type="signal peptide" evidence="1">
    <location>
        <begin position="1"/>
        <end position="20"/>
    </location>
</feature>
<dbReference type="InterPro" id="IPR006597">
    <property type="entry name" value="Sel1-like"/>
</dbReference>
<keyword evidence="1" id="KW-0732">Signal</keyword>
<evidence type="ECO:0000313" key="2">
    <source>
        <dbReference type="EMBL" id="HAT3808645.1"/>
    </source>
</evidence>
<dbReference type="AlphaFoldDB" id="A0AAN5RZQ4"/>
<dbReference type="InterPro" id="IPR011990">
    <property type="entry name" value="TPR-like_helical_dom_sf"/>
</dbReference>
<evidence type="ECO:0000313" key="3">
    <source>
        <dbReference type="Proteomes" id="UP000865968"/>
    </source>
</evidence>